<dbReference type="GO" id="GO:0004139">
    <property type="term" value="F:deoxyribose-phosphate aldolase activity"/>
    <property type="evidence" value="ECO:0007669"/>
    <property type="project" value="UniProtKB-UniRule"/>
</dbReference>
<dbReference type="OrthoDB" id="9778711at2"/>
<dbReference type="PANTHER" id="PTHR10889:SF1">
    <property type="entry name" value="DEOXYRIBOSE-PHOSPHATE ALDOLASE"/>
    <property type="match status" value="1"/>
</dbReference>
<dbReference type="CDD" id="cd00959">
    <property type="entry name" value="DeoC"/>
    <property type="match status" value="1"/>
</dbReference>
<dbReference type="GO" id="GO:0006018">
    <property type="term" value="P:2-deoxyribose 1-phosphate catabolic process"/>
    <property type="evidence" value="ECO:0007669"/>
    <property type="project" value="UniProtKB-UniRule"/>
</dbReference>
<dbReference type="GO" id="GO:0016052">
    <property type="term" value="P:carbohydrate catabolic process"/>
    <property type="evidence" value="ECO:0007669"/>
    <property type="project" value="TreeGrafter"/>
</dbReference>
<feature type="active site" description="Proton donor/acceptor" evidence="7">
    <location>
        <position position="186"/>
    </location>
</feature>
<keyword evidence="3 7" id="KW-0456">Lyase</keyword>
<dbReference type="Proteomes" id="UP000295008">
    <property type="component" value="Unassembled WGS sequence"/>
</dbReference>
<dbReference type="FunFam" id="3.20.20.70:FF:000044">
    <property type="entry name" value="Deoxyribose-phosphate aldolase"/>
    <property type="match status" value="1"/>
</dbReference>
<keyword evidence="2 7" id="KW-0963">Cytoplasm</keyword>
<evidence type="ECO:0000256" key="2">
    <source>
        <dbReference type="ARBA" id="ARBA00022490"/>
    </source>
</evidence>
<dbReference type="InterPro" id="IPR002915">
    <property type="entry name" value="DeoC/FbaB/LacD_aldolase"/>
</dbReference>
<keyword evidence="4 7" id="KW-0704">Schiff base</keyword>
<dbReference type="InterPro" id="IPR011343">
    <property type="entry name" value="DeoC"/>
</dbReference>
<dbReference type="InterPro" id="IPR028581">
    <property type="entry name" value="DeoC_typeI"/>
</dbReference>
<comment type="similarity">
    <text evidence="1 7">Belongs to the DeoC/FbaB aldolase family. DeoC type 1 subfamily.</text>
</comment>
<sequence length="234" mass="24769">MLTVRDIAKMIDHSLLRPDMTMEEIREGCRIAREYDVASVCVKPSEIGICVKELQGAAVLVTTVVGFPHGGAATAVKVFEAVQAIREGAVELDMVLNIGRLVSRDFAYVENDIRAVVDAAHAEGAAVKVILENAYLTDELKEKACRICERAGADFVKTSTGYAGSGATIADLQLMRRTCGSKVKVKAAGGVRTLDQALAVRAAGAVRFGATATRAILDEAALREAAGTLEETGC</sequence>
<dbReference type="GO" id="GO:0009264">
    <property type="term" value="P:deoxyribonucleotide catabolic process"/>
    <property type="evidence" value="ECO:0007669"/>
    <property type="project" value="UniProtKB-UniRule"/>
</dbReference>
<feature type="active site" description="Proton donor/acceptor" evidence="7">
    <location>
        <position position="93"/>
    </location>
</feature>
<dbReference type="NCBIfam" id="TIGR00126">
    <property type="entry name" value="deoC"/>
    <property type="match status" value="1"/>
</dbReference>
<dbReference type="PANTHER" id="PTHR10889">
    <property type="entry name" value="DEOXYRIBOSE-PHOSPHATE ALDOLASE"/>
    <property type="match status" value="1"/>
</dbReference>
<accession>A0A4V2QF73</accession>
<evidence type="ECO:0000313" key="9">
    <source>
        <dbReference type="Proteomes" id="UP000295008"/>
    </source>
</evidence>
<dbReference type="SMART" id="SM01133">
    <property type="entry name" value="DeoC"/>
    <property type="match status" value="1"/>
</dbReference>
<evidence type="ECO:0000256" key="4">
    <source>
        <dbReference type="ARBA" id="ARBA00023270"/>
    </source>
</evidence>
<keyword evidence="9" id="KW-1185">Reference proteome</keyword>
<dbReference type="SUPFAM" id="SSF51569">
    <property type="entry name" value="Aldolase"/>
    <property type="match status" value="1"/>
</dbReference>
<proteinExistence type="inferred from homology"/>
<dbReference type="InterPro" id="IPR013785">
    <property type="entry name" value="Aldolase_TIM"/>
</dbReference>
<dbReference type="AlphaFoldDB" id="A0A4V2QF73"/>
<dbReference type="RefSeq" id="WP_132014079.1">
    <property type="nucleotide sequence ID" value="NZ_SLUN01000009.1"/>
</dbReference>
<evidence type="ECO:0000313" key="8">
    <source>
        <dbReference type="EMBL" id="TCL70807.1"/>
    </source>
</evidence>
<dbReference type="GO" id="GO:0005737">
    <property type="term" value="C:cytoplasm"/>
    <property type="evidence" value="ECO:0007669"/>
    <property type="project" value="UniProtKB-SubCell"/>
</dbReference>
<name>A0A4V2QF73_HYDET</name>
<comment type="catalytic activity">
    <reaction evidence="5 7">
        <text>2-deoxy-D-ribose 5-phosphate = D-glyceraldehyde 3-phosphate + acetaldehyde</text>
        <dbReference type="Rhea" id="RHEA:12821"/>
        <dbReference type="ChEBI" id="CHEBI:15343"/>
        <dbReference type="ChEBI" id="CHEBI:59776"/>
        <dbReference type="ChEBI" id="CHEBI:62877"/>
        <dbReference type="EC" id="4.1.2.4"/>
    </reaction>
</comment>
<reference evidence="8 9" key="1">
    <citation type="submission" date="2019-03" db="EMBL/GenBank/DDBJ databases">
        <title>Genomic Encyclopedia of Type Strains, Phase IV (KMG-IV): sequencing the most valuable type-strain genomes for metagenomic binning, comparative biology and taxonomic classification.</title>
        <authorList>
            <person name="Goeker M."/>
        </authorList>
    </citation>
    <scope>NUCLEOTIDE SEQUENCE [LARGE SCALE GENOMIC DNA]</scope>
    <source>
        <strain evidence="8 9">LX-B</strain>
    </source>
</reference>
<evidence type="ECO:0000256" key="7">
    <source>
        <dbReference type="HAMAP-Rule" id="MF_00114"/>
    </source>
</evidence>
<dbReference type="HAMAP" id="MF_00114">
    <property type="entry name" value="DeoC_type1"/>
    <property type="match status" value="1"/>
</dbReference>
<dbReference type="UniPathway" id="UPA00002">
    <property type="reaction ID" value="UER00468"/>
</dbReference>
<comment type="subcellular location">
    <subcellularLocation>
        <location evidence="7">Cytoplasm</location>
    </subcellularLocation>
</comment>
<dbReference type="EMBL" id="SLUN01000009">
    <property type="protein sequence ID" value="TCL70807.1"/>
    <property type="molecule type" value="Genomic_DNA"/>
</dbReference>
<comment type="function">
    <text evidence="6 7">Catalyzes a reversible aldol reaction between acetaldehyde and D-glyceraldehyde 3-phosphate to generate 2-deoxy-D-ribose 5-phosphate.</text>
</comment>
<evidence type="ECO:0000256" key="1">
    <source>
        <dbReference type="ARBA" id="ARBA00010936"/>
    </source>
</evidence>
<evidence type="ECO:0000256" key="5">
    <source>
        <dbReference type="ARBA" id="ARBA00048791"/>
    </source>
</evidence>
<dbReference type="Pfam" id="PF01791">
    <property type="entry name" value="DeoC"/>
    <property type="match status" value="1"/>
</dbReference>
<protein>
    <recommendedName>
        <fullName evidence="7">Deoxyribose-phosphate aldolase</fullName>
        <shortName evidence="7">DERA</shortName>
        <ecNumber evidence="7">4.1.2.4</ecNumber>
    </recommendedName>
    <alternativeName>
        <fullName evidence="7">2-deoxy-D-ribose 5-phosphate aldolase</fullName>
    </alternativeName>
    <alternativeName>
        <fullName evidence="7">Phosphodeoxyriboaldolase</fullName>
        <shortName evidence="7">Deoxyriboaldolase</shortName>
    </alternativeName>
</protein>
<gene>
    <name evidence="7" type="primary">deoC</name>
    <name evidence="8" type="ORF">EDC14_1009125</name>
</gene>
<evidence type="ECO:0000256" key="3">
    <source>
        <dbReference type="ARBA" id="ARBA00023239"/>
    </source>
</evidence>
<organism evidence="8 9">
    <name type="scientific">Hydrogenispora ethanolica</name>
    <dbReference type="NCBI Taxonomy" id="1082276"/>
    <lineage>
        <taxon>Bacteria</taxon>
        <taxon>Bacillati</taxon>
        <taxon>Bacillota</taxon>
        <taxon>Hydrogenispora</taxon>
    </lineage>
</organism>
<comment type="pathway">
    <text evidence="7">Carbohydrate degradation; 2-deoxy-D-ribose 1-phosphate degradation; D-glyceraldehyde 3-phosphate and acetaldehyde from 2-deoxy-alpha-D-ribose 1-phosphate: step 2/2.</text>
</comment>
<evidence type="ECO:0000256" key="6">
    <source>
        <dbReference type="ARBA" id="ARBA00056337"/>
    </source>
</evidence>
<dbReference type="EC" id="4.1.2.4" evidence="7"/>
<comment type="caution">
    <text evidence="8">The sequence shown here is derived from an EMBL/GenBank/DDBJ whole genome shotgun (WGS) entry which is preliminary data.</text>
</comment>
<dbReference type="PIRSF" id="PIRSF001357">
    <property type="entry name" value="DeoC"/>
    <property type="match status" value="1"/>
</dbReference>
<dbReference type="Gene3D" id="3.20.20.70">
    <property type="entry name" value="Aldolase class I"/>
    <property type="match status" value="1"/>
</dbReference>
<feature type="active site" description="Schiff-base intermediate with acetaldehyde" evidence="7">
    <location>
        <position position="157"/>
    </location>
</feature>